<keyword evidence="8 11" id="KW-0406">Ion transport</keyword>
<evidence type="ECO:0000256" key="9">
    <source>
        <dbReference type="ARBA" id="ARBA00023136"/>
    </source>
</evidence>
<feature type="transmembrane region" description="Helical" evidence="11">
    <location>
        <begin position="288"/>
        <end position="315"/>
    </location>
</feature>
<comment type="subcellular location">
    <subcellularLocation>
        <location evidence="11 12">Cell membrane</location>
        <topology evidence="11 12">Multi-pass membrane protein</topology>
    </subcellularLocation>
    <subcellularLocation>
        <location evidence="1">Membrane</location>
        <topology evidence="1">Multi-pass membrane protein</topology>
    </subcellularLocation>
</comment>
<evidence type="ECO:0000256" key="6">
    <source>
        <dbReference type="ARBA" id="ARBA00022781"/>
    </source>
</evidence>
<dbReference type="GO" id="GO:0005886">
    <property type="term" value="C:plasma membrane"/>
    <property type="evidence" value="ECO:0007669"/>
    <property type="project" value="UniProtKB-SubCell"/>
</dbReference>
<dbReference type="InterPro" id="IPR023011">
    <property type="entry name" value="ATP_synth_F0_asu_AS"/>
</dbReference>
<feature type="transmembrane region" description="Helical" evidence="11">
    <location>
        <begin position="217"/>
        <end position="238"/>
    </location>
</feature>
<dbReference type="GO" id="GO:0046933">
    <property type="term" value="F:proton-transporting ATP synthase activity, rotational mechanism"/>
    <property type="evidence" value="ECO:0007669"/>
    <property type="project" value="UniProtKB-UniRule"/>
</dbReference>
<dbReference type="InterPro" id="IPR045083">
    <property type="entry name" value="ATP_synth_F0_asu_bact/mt"/>
</dbReference>
<gene>
    <name evidence="11 13" type="primary">atpB</name>
    <name evidence="13" type="ORF">C9994_12525</name>
</gene>
<proteinExistence type="inferred from homology"/>
<dbReference type="PROSITE" id="PS00449">
    <property type="entry name" value="ATPASE_A"/>
    <property type="match status" value="1"/>
</dbReference>
<feature type="transmembrane region" description="Helical" evidence="11">
    <location>
        <begin position="322"/>
        <end position="345"/>
    </location>
</feature>
<feature type="transmembrane region" description="Helical" evidence="11">
    <location>
        <begin position="129"/>
        <end position="150"/>
    </location>
</feature>
<dbReference type="PANTHER" id="PTHR11410:SF0">
    <property type="entry name" value="ATP SYNTHASE SUBUNIT A"/>
    <property type="match status" value="1"/>
</dbReference>
<dbReference type="Pfam" id="PF00119">
    <property type="entry name" value="ATP-synt_A"/>
    <property type="match status" value="1"/>
</dbReference>
<dbReference type="NCBIfam" id="TIGR01131">
    <property type="entry name" value="ATP_synt_6_or_A"/>
    <property type="match status" value="1"/>
</dbReference>
<evidence type="ECO:0000256" key="4">
    <source>
        <dbReference type="ARBA" id="ARBA00022547"/>
    </source>
</evidence>
<evidence type="ECO:0000313" key="13">
    <source>
        <dbReference type="EMBL" id="PTB93982.1"/>
    </source>
</evidence>
<keyword evidence="6 11" id="KW-0375">Hydrogen ion transport</keyword>
<reference evidence="13 14" key="1">
    <citation type="submission" date="2018-03" db="EMBL/GenBank/DDBJ databases">
        <title>Cross-interface Injection: A General Nanoliter Liquid Handling Method Applied to Single Cells Genome Amplification Automated Nanoliter Liquid Handling Applied to Single Cell Multiple Displacement Amplification.</title>
        <authorList>
            <person name="Yun J."/>
            <person name="Xu P."/>
            <person name="Xu J."/>
            <person name="Dai X."/>
            <person name="Wang Y."/>
            <person name="Zheng X."/>
            <person name="Cao C."/>
            <person name="Yi Q."/>
            <person name="Zhu Y."/>
            <person name="Wang L."/>
            <person name="Dong Z."/>
            <person name="Huang Y."/>
            <person name="Huang L."/>
            <person name="Du W."/>
        </authorList>
    </citation>
    <scope>NUCLEOTIDE SEQUENCE [LARGE SCALE GENOMIC DNA]</scope>
    <source>
        <strain evidence="13 14">Z-D1-2</strain>
    </source>
</reference>
<comment type="caution">
    <text evidence="13">The sequence shown here is derived from an EMBL/GenBank/DDBJ whole genome shotgun (WGS) entry which is preliminary data.</text>
</comment>
<dbReference type="AlphaFoldDB" id="A0A2T4DJL3"/>
<keyword evidence="4 11" id="KW-0138">CF(0)</keyword>
<evidence type="ECO:0000256" key="8">
    <source>
        <dbReference type="ARBA" id="ARBA00023065"/>
    </source>
</evidence>
<dbReference type="Gene3D" id="1.20.120.220">
    <property type="entry name" value="ATP synthase, F0 complex, subunit A"/>
    <property type="match status" value="1"/>
</dbReference>
<dbReference type="GO" id="GO:0045259">
    <property type="term" value="C:proton-transporting ATP synthase complex"/>
    <property type="evidence" value="ECO:0007669"/>
    <property type="project" value="UniProtKB-KW"/>
</dbReference>
<dbReference type="HAMAP" id="MF_01393">
    <property type="entry name" value="ATP_synth_a_bact"/>
    <property type="match status" value="1"/>
</dbReference>
<evidence type="ECO:0000256" key="5">
    <source>
        <dbReference type="ARBA" id="ARBA00022692"/>
    </source>
</evidence>
<evidence type="ECO:0000256" key="2">
    <source>
        <dbReference type="ARBA" id="ARBA00006810"/>
    </source>
</evidence>
<evidence type="ECO:0000256" key="1">
    <source>
        <dbReference type="ARBA" id="ARBA00004141"/>
    </source>
</evidence>
<evidence type="ECO:0000256" key="7">
    <source>
        <dbReference type="ARBA" id="ARBA00022989"/>
    </source>
</evidence>
<dbReference type="SUPFAM" id="SSF81336">
    <property type="entry name" value="F1F0 ATP synthase subunit A"/>
    <property type="match status" value="1"/>
</dbReference>
<feature type="transmembrane region" description="Helical" evidence="11">
    <location>
        <begin position="187"/>
        <end position="211"/>
    </location>
</feature>
<evidence type="ECO:0000313" key="14">
    <source>
        <dbReference type="Proteomes" id="UP000240608"/>
    </source>
</evidence>
<sequence>MIKNNHFRFISLGFIFLFSFLFIENVNASGSEGDFNANEMIMHHIADSHEFHLWGEGQESLSIPLPVILWTENGLDIFMSGKFHHGEETVTTDKGSYELIHDKIYYAGTYSEEAHTGEQPLDFSITKNVFTLILSSILICLIFITVAKGYKKRPGAPKGLQSLMEPLVIFVRDEIAIPNIGEKKHHIFMPFLLTVFFFIWLNNLIGLVPFFPGSANLSGNVSFTGTLAIITLFVVNFSGNKEYWKHIFWMPGVPVPVKILLAPIELISVFAKPFALAVRLFANITAGHIVVLSLIALIFILGSYAASLVAVPLALFINILELLVAFLQAFVFTLLAALFIGQAVAEHEHH</sequence>
<evidence type="ECO:0000256" key="3">
    <source>
        <dbReference type="ARBA" id="ARBA00022448"/>
    </source>
</evidence>
<dbReference type="InterPro" id="IPR035908">
    <property type="entry name" value="F0_ATP_A_sf"/>
</dbReference>
<keyword evidence="11" id="KW-1003">Cell membrane</keyword>
<dbReference type="EMBL" id="PYVU01000145">
    <property type="protein sequence ID" value="PTB93982.1"/>
    <property type="molecule type" value="Genomic_DNA"/>
</dbReference>
<evidence type="ECO:0000256" key="12">
    <source>
        <dbReference type="RuleBase" id="RU000483"/>
    </source>
</evidence>
<dbReference type="PANTHER" id="PTHR11410">
    <property type="entry name" value="ATP SYNTHASE SUBUNIT A"/>
    <property type="match status" value="1"/>
</dbReference>
<name>A0A2T4DJL3_9BACT</name>
<protein>
    <recommendedName>
        <fullName evidence="11 12">ATP synthase subunit a</fullName>
    </recommendedName>
    <alternativeName>
        <fullName evidence="11">ATP synthase F0 sector subunit a</fullName>
    </alternativeName>
    <alternativeName>
        <fullName evidence="11">F-ATPase subunit 6</fullName>
    </alternativeName>
</protein>
<keyword evidence="5 11" id="KW-0812">Transmembrane</keyword>
<dbReference type="InterPro" id="IPR000568">
    <property type="entry name" value="ATP_synth_F0_asu"/>
</dbReference>
<keyword evidence="3 11" id="KW-0813">Transport</keyword>
<accession>A0A2T4DJL3</accession>
<dbReference type="Proteomes" id="UP000240608">
    <property type="component" value="Unassembled WGS sequence"/>
</dbReference>
<organism evidence="13 14">
    <name type="scientific">Marivirga lumbricoides</name>
    <dbReference type="NCBI Taxonomy" id="1046115"/>
    <lineage>
        <taxon>Bacteria</taxon>
        <taxon>Pseudomonadati</taxon>
        <taxon>Bacteroidota</taxon>
        <taxon>Cytophagia</taxon>
        <taxon>Cytophagales</taxon>
        <taxon>Marivirgaceae</taxon>
        <taxon>Marivirga</taxon>
    </lineage>
</organism>
<dbReference type="PRINTS" id="PR00123">
    <property type="entry name" value="ATPASEA"/>
</dbReference>
<evidence type="ECO:0000256" key="11">
    <source>
        <dbReference type="HAMAP-Rule" id="MF_01393"/>
    </source>
</evidence>
<keyword evidence="7 11" id="KW-1133">Transmembrane helix</keyword>
<comment type="function">
    <text evidence="11 12">Key component of the proton channel; it plays a direct role in the translocation of protons across the membrane.</text>
</comment>
<keyword evidence="9 11" id="KW-0472">Membrane</keyword>
<keyword evidence="10 11" id="KW-0066">ATP synthesis</keyword>
<dbReference type="CDD" id="cd00310">
    <property type="entry name" value="ATP-synt_Fo_a_6"/>
    <property type="match status" value="1"/>
</dbReference>
<evidence type="ECO:0000256" key="10">
    <source>
        <dbReference type="ARBA" id="ARBA00023310"/>
    </source>
</evidence>
<comment type="similarity">
    <text evidence="2 11 12">Belongs to the ATPase A chain family.</text>
</comment>